<accession>A0A316Z4T0</accession>
<dbReference type="Proteomes" id="UP000245946">
    <property type="component" value="Unassembled WGS sequence"/>
</dbReference>
<evidence type="ECO:0000313" key="2">
    <source>
        <dbReference type="EMBL" id="PWN95942.1"/>
    </source>
</evidence>
<name>A0A316Z4T0_9BASI</name>
<dbReference type="EMBL" id="KZ819301">
    <property type="protein sequence ID" value="PWN95942.1"/>
    <property type="molecule type" value="Genomic_DNA"/>
</dbReference>
<sequence length="140" mass="13901">MRRAAPSGRMAPDAAAATGEPSAMLHVVHGADSCSTVEGATVEALGLQPSAPAASAAVLRAAAAAAESAAAALLSAAAAHSTAAGHSFQPSSRSERRIALCSRRSCSIAQRSGGAQHSDRTSVAHSTATRRRFASAAARL</sequence>
<proteinExistence type="predicted"/>
<evidence type="ECO:0000256" key="1">
    <source>
        <dbReference type="SAM" id="MobiDB-lite"/>
    </source>
</evidence>
<organism evidence="2 3">
    <name type="scientific">Tilletiopsis washingtonensis</name>
    <dbReference type="NCBI Taxonomy" id="58919"/>
    <lineage>
        <taxon>Eukaryota</taxon>
        <taxon>Fungi</taxon>
        <taxon>Dikarya</taxon>
        <taxon>Basidiomycota</taxon>
        <taxon>Ustilaginomycotina</taxon>
        <taxon>Exobasidiomycetes</taxon>
        <taxon>Entylomatales</taxon>
        <taxon>Entylomatales incertae sedis</taxon>
        <taxon>Tilletiopsis</taxon>
    </lineage>
</organism>
<protein>
    <submittedName>
        <fullName evidence="2">Uncharacterized protein</fullName>
    </submittedName>
</protein>
<gene>
    <name evidence="2" type="ORF">FA09DRAFT_100757</name>
</gene>
<dbReference type="RefSeq" id="XP_025596221.1">
    <property type="nucleotide sequence ID" value="XM_025738936.1"/>
</dbReference>
<feature type="region of interest" description="Disordered" evidence="1">
    <location>
        <begin position="110"/>
        <end position="140"/>
    </location>
</feature>
<reference evidence="2 3" key="1">
    <citation type="journal article" date="2018" name="Mol. Biol. Evol.">
        <title>Broad Genomic Sampling Reveals a Smut Pathogenic Ancestry of the Fungal Clade Ustilaginomycotina.</title>
        <authorList>
            <person name="Kijpornyongpan T."/>
            <person name="Mondo S.J."/>
            <person name="Barry K."/>
            <person name="Sandor L."/>
            <person name="Lee J."/>
            <person name="Lipzen A."/>
            <person name="Pangilinan J."/>
            <person name="LaButti K."/>
            <person name="Hainaut M."/>
            <person name="Henrissat B."/>
            <person name="Grigoriev I.V."/>
            <person name="Spatafora J.W."/>
            <person name="Aime M.C."/>
        </authorList>
    </citation>
    <scope>NUCLEOTIDE SEQUENCE [LARGE SCALE GENOMIC DNA]</scope>
    <source>
        <strain evidence="2 3">MCA 4186</strain>
    </source>
</reference>
<evidence type="ECO:0000313" key="3">
    <source>
        <dbReference type="Proteomes" id="UP000245946"/>
    </source>
</evidence>
<dbReference type="AlphaFoldDB" id="A0A316Z4T0"/>
<keyword evidence="3" id="KW-1185">Reference proteome</keyword>
<dbReference type="GeneID" id="37266482"/>